<proteinExistence type="predicted"/>
<gene>
    <name evidence="2" type="ORF">BEMITA_LOCUS13365</name>
</gene>
<reference evidence="2" key="1">
    <citation type="submission" date="2021-12" db="EMBL/GenBank/DDBJ databases">
        <authorList>
            <person name="King R."/>
        </authorList>
    </citation>
    <scope>NUCLEOTIDE SEQUENCE</scope>
</reference>
<evidence type="ECO:0000256" key="1">
    <source>
        <dbReference type="SAM" id="MobiDB-lite"/>
    </source>
</evidence>
<keyword evidence="3" id="KW-1185">Reference proteome</keyword>
<name>A0A9P0AMQ6_BEMTA</name>
<evidence type="ECO:0000313" key="3">
    <source>
        <dbReference type="Proteomes" id="UP001152759"/>
    </source>
</evidence>
<dbReference type="Proteomes" id="UP001152759">
    <property type="component" value="Chromosome 9"/>
</dbReference>
<dbReference type="EMBL" id="OU963870">
    <property type="protein sequence ID" value="CAH0395144.1"/>
    <property type="molecule type" value="Genomic_DNA"/>
</dbReference>
<organism evidence="2 3">
    <name type="scientific">Bemisia tabaci</name>
    <name type="common">Sweetpotato whitefly</name>
    <name type="synonym">Aleurodes tabaci</name>
    <dbReference type="NCBI Taxonomy" id="7038"/>
    <lineage>
        <taxon>Eukaryota</taxon>
        <taxon>Metazoa</taxon>
        <taxon>Ecdysozoa</taxon>
        <taxon>Arthropoda</taxon>
        <taxon>Hexapoda</taxon>
        <taxon>Insecta</taxon>
        <taxon>Pterygota</taxon>
        <taxon>Neoptera</taxon>
        <taxon>Paraneoptera</taxon>
        <taxon>Hemiptera</taxon>
        <taxon>Sternorrhyncha</taxon>
        <taxon>Aleyrodoidea</taxon>
        <taxon>Aleyrodidae</taxon>
        <taxon>Aleyrodinae</taxon>
        <taxon>Bemisia</taxon>
    </lineage>
</organism>
<protein>
    <submittedName>
        <fullName evidence="2">Uncharacterized protein</fullName>
    </submittedName>
</protein>
<feature type="region of interest" description="Disordered" evidence="1">
    <location>
        <begin position="25"/>
        <end position="46"/>
    </location>
</feature>
<evidence type="ECO:0000313" key="2">
    <source>
        <dbReference type="EMBL" id="CAH0395144.1"/>
    </source>
</evidence>
<sequence>MENSCANLELNEVDKNMEVSHSVFVKEEFPDSDPPSGPGIESIDFDPLVKLEDGTPQEEIRIPQELQSESTSSSSCVLAQVKIEVEEEDYNMVDPLQNDIDVATTEAEVNSNQSLSRLHEVMEEGEMIVPEAIPSRGQALNFPNQIKREVCEEDDHFVSLLHPIVEIRNELPVQSSEYRDSMTAETIVLI</sequence>
<accession>A0A9P0AMQ6</accession>
<dbReference type="AlphaFoldDB" id="A0A9P0AMQ6"/>